<feature type="transmembrane region" description="Helical" evidence="1">
    <location>
        <begin position="139"/>
        <end position="160"/>
    </location>
</feature>
<protein>
    <submittedName>
        <fullName evidence="3">LuxR C-terminal-related transcriptional regulator</fullName>
    </submittedName>
</protein>
<keyword evidence="1" id="KW-0812">Transmembrane</keyword>
<sequence>MDHCDVHSIFTSLTEKQDEALRLACQHLTSKQIAKELGVAPVTIDKRIDAVRAKLDYMPRIEVLRHYRAWAERYDRTIDDPTILTNSPPIAAPTASQPSERSYVFEDSLAFDARASWDRNSSWLQPGIKPSDLGVGGKLLFILAGAVAIMIVAVLSMAFANALGTMV</sequence>
<dbReference type="InterPro" id="IPR000792">
    <property type="entry name" value="Tscrpt_reg_LuxR_C"/>
</dbReference>
<name>A0ABS7JAW2_9SPHN</name>
<dbReference type="Pfam" id="PF08281">
    <property type="entry name" value="Sigma70_r4_2"/>
    <property type="match status" value="1"/>
</dbReference>
<dbReference type="InterPro" id="IPR016032">
    <property type="entry name" value="Sig_transdc_resp-reg_C-effctor"/>
</dbReference>
<comment type="caution">
    <text evidence="3">The sequence shown here is derived from an EMBL/GenBank/DDBJ whole genome shotgun (WGS) entry which is preliminary data.</text>
</comment>
<keyword evidence="1" id="KW-0472">Membrane</keyword>
<dbReference type="Proteomes" id="UP000755104">
    <property type="component" value="Unassembled WGS sequence"/>
</dbReference>
<evidence type="ECO:0000313" key="4">
    <source>
        <dbReference type="Proteomes" id="UP000755104"/>
    </source>
</evidence>
<evidence type="ECO:0000313" key="3">
    <source>
        <dbReference type="EMBL" id="MBX7483184.1"/>
    </source>
</evidence>
<evidence type="ECO:0000259" key="2">
    <source>
        <dbReference type="SMART" id="SM00421"/>
    </source>
</evidence>
<feature type="domain" description="HTH luxR-type" evidence="2">
    <location>
        <begin position="10"/>
        <end position="67"/>
    </location>
</feature>
<dbReference type="SUPFAM" id="SSF46894">
    <property type="entry name" value="C-terminal effector domain of the bipartite response regulators"/>
    <property type="match status" value="1"/>
</dbReference>
<organism evidence="3 4">
    <name type="scientific">Qipengyuania qiaonensis</name>
    <dbReference type="NCBI Taxonomy" id="2867240"/>
    <lineage>
        <taxon>Bacteria</taxon>
        <taxon>Pseudomonadati</taxon>
        <taxon>Pseudomonadota</taxon>
        <taxon>Alphaproteobacteria</taxon>
        <taxon>Sphingomonadales</taxon>
        <taxon>Erythrobacteraceae</taxon>
        <taxon>Qipengyuania</taxon>
    </lineage>
</organism>
<keyword evidence="4" id="KW-1185">Reference proteome</keyword>
<dbReference type="InterPro" id="IPR036388">
    <property type="entry name" value="WH-like_DNA-bd_sf"/>
</dbReference>
<reference evidence="3 4" key="1">
    <citation type="submission" date="2021-08" db="EMBL/GenBank/DDBJ databases">
        <title>Comparative Genomics Analysis of the Genus Qipengyuania Reveals Extensive Genetic Diversity and Metabolic Versatility, Including the Description of Fifteen Novel Species.</title>
        <authorList>
            <person name="Liu Y."/>
        </authorList>
    </citation>
    <scope>NUCLEOTIDE SEQUENCE [LARGE SCALE GENOMIC DNA]</scope>
    <source>
        <strain evidence="3 4">6D47A</strain>
    </source>
</reference>
<dbReference type="RefSeq" id="WP_221558524.1">
    <property type="nucleotide sequence ID" value="NZ_JAIGNO010000007.1"/>
</dbReference>
<gene>
    <name evidence="3" type="ORF">K3174_11645</name>
</gene>
<dbReference type="EMBL" id="JAIGNO010000007">
    <property type="protein sequence ID" value="MBX7483184.1"/>
    <property type="molecule type" value="Genomic_DNA"/>
</dbReference>
<dbReference type="Gene3D" id="1.10.10.10">
    <property type="entry name" value="Winged helix-like DNA-binding domain superfamily/Winged helix DNA-binding domain"/>
    <property type="match status" value="1"/>
</dbReference>
<evidence type="ECO:0000256" key="1">
    <source>
        <dbReference type="SAM" id="Phobius"/>
    </source>
</evidence>
<dbReference type="InterPro" id="IPR013249">
    <property type="entry name" value="RNA_pol_sigma70_r4_t2"/>
</dbReference>
<proteinExistence type="predicted"/>
<keyword evidence="1" id="KW-1133">Transmembrane helix</keyword>
<accession>A0ABS7JAW2</accession>
<dbReference type="SMART" id="SM00421">
    <property type="entry name" value="HTH_LUXR"/>
    <property type="match status" value="1"/>
</dbReference>